<proteinExistence type="predicted"/>
<dbReference type="AlphaFoldDB" id="A0A5R9G9S7"/>
<feature type="transmembrane region" description="Helical" evidence="1">
    <location>
        <begin position="104"/>
        <end position="128"/>
    </location>
</feature>
<reference evidence="3 4" key="1">
    <citation type="submission" date="2019-05" db="EMBL/GenBank/DDBJ databases">
        <authorList>
            <person name="Narsing Rao M.P."/>
            <person name="Li W.J."/>
        </authorList>
    </citation>
    <scope>NUCLEOTIDE SEQUENCE [LARGE SCALE GENOMIC DNA]</scope>
    <source>
        <strain evidence="3 4">SYSU_K30003</strain>
    </source>
</reference>
<dbReference type="InterPro" id="IPR003675">
    <property type="entry name" value="Rce1/LyrA-like_dom"/>
</dbReference>
<dbReference type="Pfam" id="PF02517">
    <property type="entry name" value="Rce1-like"/>
    <property type="match status" value="1"/>
</dbReference>
<dbReference type="GO" id="GO:0004175">
    <property type="term" value="F:endopeptidase activity"/>
    <property type="evidence" value="ECO:0007669"/>
    <property type="project" value="UniProtKB-ARBA"/>
</dbReference>
<keyword evidence="3" id="KW-0645">Protease</keyword>
<feature type="transmembrane region" description="Helical" evidence="1">
    <location>
        <begin position="59"/>
        <end position="79"/>
    </location>
</feature>
<keyword evidence="3" id="KW-0378">Hydrolase</keyword>
<feature type="transmembrane region" description="Helical" evidence="1">
    <location>
        <begin position="20"/>
        <end position="47"/>
    </location>
</feature>
<accession>A0A5R9G9S7</accession>
<keyword evidence="1" id="KW-0812">Transmembrane</keyword>
<dbReference type="GO" id="GO:0008237">
    <property type="term" value="F:metallopeptidase activity"/>
    <property type="evidence" value="ECO:0007669"/>
    <property type="project" value="UniProtKB-KW"/>
</dbReference>
<comment type="caution">
    <text evidence="3">The sequence shown here is derived from an EMBL/GenBank/DDBJ whole genome shotgun (WGS) entry which is preliminary data.</text>
</comment>
<evidence type="ECO:0000256" key="1">
    <source>
        <dbReference type="SAM" id="Phobius"/>
    </source>
</evidence>
<evidence type="ECO:0000313" key="3">
    <source>
        <dbReference type="EMBL" id="TLS53197.1"/>
    </source>
</evidence>
<evidence type="ECO:0000259" key="2">
    <source>
        <dbReference type="Pfam" id="PF02517"/>
    </source>
</evidence>
<feature type="transmembrane region" description="Helical" evidence="1">
    <location>
        <begin position="206"/>
        <end position="224"/>
    </location>
</feature>
<feature type="transmembrane region" description="Helical" evidence="1">
    <location>
        <begin position="179"/>
        <end position="200"/>
    </location>
</feature>
<gene>
    <name evidence="3" type="ORF">FE782_07495</name>
</gene>
<dbReference type="GO" id="GO:0006508">
    <property type="term" value="P:proteolysis"/>
    <property type="evidence" value="ECO:0007669"/>
    <property type="project" value="UniProtKB-KW"/>
</dbReference>
<dbReference type="EMBL" id="VCIW01000003">
    <property type="protein sequence ID" value="TLS53197.1"/>
    <property type="molecule type" value="Genomic_DNA"/>
</dbReference>
<keyword evidence="3" id="KW-0482">Metalloprotease</keyword>
<feature type="domain" description="CAAX prenyl protease 2/Lysostaphin resistance protein A-like" evidence="2">
    <location>
        <begin position="144"/>
        <end position="242"/>
    </location>
</feature>
<dbReference type="Proteomes" id="UP000309676">
    <property type="component" value="Unassembled WGS sequence"/>
</dbReference>
<sequence>MNTVAYRTKPKVGSAAATRWPLMISLIMRTSFFLIFGLAIAGAFAAAGAEHPLRAAEKWWPFQAILANVATFFVLRALVRNEGGSYRALFGMRRSLLAKDGKQFAGLLVVGFVLGGLPLYLFSYLILGSVVPPDLMFQPLPLWAAIVAVIAFPLTNALVETPTYIGYALPRLREATGKLWSAALLAGLALAFQHVALPIVADVPYMLWRFAAFIPLAVALGFIFHRTNRLLPIAAAHGVMDLQLAVTVLLYSI</sequence>
<keyword evidence="1" id="KW-1133">Transmembrane helix</keyword>
<keyword evidence="4" id="KW-1185">Reference proteome</keyword>
<dbReference type="GO" id="GO:0080120">
    <property type="term" value="P:CAAX-box protein maturation"/>
    <property type="evidence" value="ECO:0007669"/>
    <property type="project" value="UniProtKB-ARBA"/>
</dbReference>
<name>A0A5R9G9S7_9BACL</name>
<keyword evidence="1" id="KW-0472">Membrane</keyword>
<organism evidence="3 4">
    <name type="scientific">Paenibacillus antri</name>
    <dbReference type="NCBI Taxonomy" id="2582848"/>
    <lineage>
        <taxon>Bacteria</taxon>
        <taxon>Bacillati</taxon>
        <taxon>Bacillota</taxon>
        <taxon>Bacilli</taxon>
        <taxon>Bacillales</taxon>
        <taxon>Paenibacillaceae</taxon>
        <taxon>Paenibacillus</taxon>
    </lineage>
</organism>
<feature type="transmembrane region" description="Helical" evidence="1">
    <location>
        <begin position="140"/>
        <end position="159"/>
    </location>
</feature>
<protein>
    <submittedName>
        <fullName evidence="3">CPBP family intramembrane metalloprotease</fullName>
    </submittedName>
</protein>
<evidence type="ECO:0000313" key="4">
    <source>
        <dbReference type="Proteomes" id="UP000309676"/>
    </source>
</evidence>